<name>X1RR37_9ZZZZ</name>
<reference evidence="1" key="1">
    <citation type="journal article" date="2014" name="Front. Microbiol.">
        <title>High frequency of phylogenetically diverse reductive dehalogenase-homologous genes in deep subseafloor sedimentary metagenomes.</title>
        <authorList>
            <person name="Kawai M."/>
            <person name="Futagami T."/>
            <person name="Toyoda A."/>
            <person name="Takaki Y."/>
            <person name="Nishi S."/>
            <person name="Hori S."/>
            <person name="Arai W."/>
            <person name="Tsubouchi T."/>
            <person name="Morono Y."/>
            <person name="Uchiyama I."/>
            <person name="Ito T."/>
            <person name="Fujiyama A."/>
            <person name="Inagaki F."/>
            <person name="Takami H."/>
        </authorList>
    </citation>
    <scope>NUCLEOTIDE SEQUENCE</scope>
    <source>
        <strain evidence="1">Expedition CK06-06</strain>
    </source>
</reference>
<evidence type="ECO:0000313" key="1">
    <source>
        <dbReference type="EMBL" id="GAI83187.1"/>
    </source>
</evidence>
<comment type="caution">
    <text evidence="1">The sequence shown here is derived from an EMBL/GenBank/DDBJ whole genome shotgun (WGS) entry which is preliminary data.</text>
</comment>
<dbReference type="AlphaFoldDB" id="X1RR37"/>
<protein>
    <submittedName>
        <fullName evidence="1">Uncharacterized protein</fullName>
    </submittedName>
</protein>
<sequence length="153" mass="16833">CAGFEFGTGLSVTTLFTSHDKDVAVPESIVVKTTEEAKQVVEEAVKGLAYDVGYNCLDYAWDSMRALSWDGQPAAIAAIIYEDGNGHALVLTATNDKDWMFLDPQTGIEVHPTPGSYWAGKKIVSVKIMVIHWVEFSDFVESPVFEVQEGRND</sequence>
<accession>X1RR37</accession>
<proteinExistence type="predicted"/>
<feature type="non-terminal residue" evidence="1">
    <location>
        <position position="1"/>
    </location>
</feature>
<dbReference type="EMBL" id="BARW01011015">
    <property type="protein sequence ID" value="GAI83187.1"/>
    <property type="molecule type" value="Genomic_DNA"/>
</dbReference>
<organism evidence="1">
    <name type="scientific">marine sediment metagenome</name>
    <dbReference type="NCBI Taxonomy" id="412755"/>
    <lineage>
        <taxon>unclassified sequences</taxon>
        <taxon>metagenomes</taxon>
        <taxon>ecological metagenomes</taxon>
    </lineage>
</organism>
<gene>
    <name evidence="1" type="ORF">S12H4_21424</name>
</gene>